<dbReference type="InterPro" id="IPR003723">
    <property type="entry name" value="Precorrin-6x_reduct"/>
</dbReference>
<evidence type="ECO:0000256" key="3">
    <source>
        <dbReference type="ARBA" id="ARBA00023002"/>
    </source>
</evidence>
<gene>
    <name evidence="4" type="ORF">METZ01_LOCUS19179</name>
</gene>
<dbReference type="PANTHER" id="PTHR36925">
    <property type="entry name" value="COBALT-PRECORRIN-6A REDUCTASE"/>
    <property type="match status" value="1"/>
</dbReference>
<reference evidence="4" key="1">
    <citation type="submission" date="2018-05" db="EMBL/GenBank/DDBJ databases">
        <authorList>
            <person name="Lanie J.A."/>
            <person name="Ng W.-L."/>
            <person name="Kazmierczak K.M."/>
            <person name="Andrzejewski T.M."/>
            <person name="Davidsen T.M."/>
            <person name="Wayne K.J."/>
            <person name="Tettelin H."/>
            <person name="Glass J.I."/>
            <person name="Rusch D."/>
            <person name="Podicherti R."/>
            <person name="Tsui H.-C.T."/>
            <person name="Winkler M.E."/>
        </authorList>
    </citation>
    <scope>NUCLEOTIDE SEQUENCE</scope>
</reference>
<evidence type="ECO:0000256" key="1">
    <source>
        <dbReference type="ARBA" id="ARBA00004953"/>
    </source>
</evidence>
<dbReference type="GO" id="GO:0009236">
    <property type="term" value="P:cobalamin biosynthetic process"/>
    <property type="evidence" value="ECO:0007669"/>
    <property type="project" value="UniProtKB-UniPathway"/>
</dbReference>
<name>A0A381PH40_9ZZZZ</name>
<evidence type="ECO:0008006" key="5">
    <source>
        <dbReference type="Google" id="ProtNLM"/>
    </source>
</evidence>
<dbReference type="EMBL" id="UINC01000981">
    <property type="protein sequence ID" value="SUZ66325.1"/>
    <property type="molecule type" value="Genomic_DNA"/>
</dbReference>
<proteinExistence type="predicted"/>
<evidence type="ECO:0000256" key="2">
    <source>
        <dbReference type="ARBA" id="ARBA00022573"/>
    </source>
</evidence>
<dbReference type="AlphaFoldDB" id="A0A381PH40"/>
<dbReference type="PANTHER" id="PTHR36925:SF1">
    <property type="entry name" value="COBALT-PRECORRIN-6A REDUCTASE"/>
    <property type="match status" value="1"/>
</dbReference>
<protein>
    <recommendedName>
        <fullName evidence="5">Cobalt-precorrin-6A reductase</fullName>
    </recommendedName>
</protein>
<sequence length="260" mass="28745">PEKLLILGGTREAYELAECLVSEFSSEQLIVISSLAGATVKPKIPAGEVRIGSFGGLSGLRNYLVREKISMLVNATHPYASQISKNALAVAKELRLPYLRLTRPPWVKLPGDHWIEVPDMEAAANYLIDHKTVSQNQLSKHSVFLSIGNRGLNLFRECKNNRFLVRTVDLPDVSSSWTKATFLEGRGPFTLENELALLRQNAITILITRNSGGGSTYAKIEAARELRIPVVMVARPVTSSSEICQSLDDTTNWISKKIML</sequence>
<dbReference type="Pfam" id="PF02571">
    <property type="entry name" value="CbiJ"/>
    <property type="match status" value="1"/>
</dbReference>
<comment type="pathway">
    <text evidence="1">Cofactor biosynthesis; adenosylcobalamin biosynthesis.</text>
</comment>
<dbReference type="NCBIfam" id="TIGR00715">
    <property type="entry name" value="precor6x_red"/>
    <property type="match status" value="1"/>
</dbReference>
<keyword evidence="2" id="KW-0169">Cobalamin biosynthesis</keyword>
<evidence type="ECO:0000313" key="4">
    <source>
        <dbReference type="EMBL" id="SUZ66325.1"/>
    </source>
</evidence>
<organism evidence="4">
    <name type="scientific">marine metagenome</name>
    <dbReference type="NCBI Taxonomy" id="408172"/>
    <lineage>
        <taxon>unclassified sequences</taxon>
        <taxon>metagenomes</taxon>
        <taxon>ecological metagenomes</taxon>
    </lineage>
</organism>
<dbReference type="NCBIfam" id="NF005968">
    <property type="entry name" value="PRK08057.1-2"/>
    <property type="match status" value="1"/>
</dbReference>
<keyword evidence="3" id="KW-0560">Oxidoreductase</keyword>
<dbReference type="GO" id="GO:0016994">
    <property type="term" value="F:precorrin-6A reductase activity"/>
    <property type="evidence" value="ECO:0007669"/>
    <property type="project" value="InterPro"/>
</dbReference>
<accession>A0A381PH40</accession>
<dbReference type="UniPathway" id="UPA00148"/>
<feature type="non-terminal residue" evidence="4">
    <location>
        <position position="1"/>
    </location>
</feature>
<dbReference type="PROSITE" id="PS51014">
    <property type="entry name" value="COBK_CBIJ"/>
    <property type="match status" value="1"/>
</dbReference>